<dbReference type="GO" id="GO:0051539">
    <property type="term" value="F:4 iron, 4 sulfur cluster binding"/>
    <property type="evidence" value="ECO:0007669"/>
    <property type="project" value="UniProtKB-KW"/>
</dbReference>
<keyword evidence="5" id="KW-0408">Iron</keyword>
<keyword evidence="3" id="KW-0479">Metal-binding</keyword>
<dbReference type="EMBL" id="CP009268">
    <property type="protein sequence ID" value="AJA53429.1"/>
    <property type="molecule type" value="Genomic_DNA"/>
</dbReference>
<feature type="domain" description="4Fe-4S ferredoxin-type" evidence="8">
    <location>
        <begin position="219"/>
        <end position="248"/>
    </location>
</feature>
<keyword evidence="7" id="KW-0812">Transmembrane</keyword>
<evidence type="ECO:0000256" key="5">
    <source>
        <dbReference type="ARBA" id="ARBA00023004"/>
    </source>
</evidence>
<evidence type="ECO:0000313" key="9">
    <source>
        <dbReference type="EMBL" id="AJA53429.1"/>
    </source>
</evidence>
<evidence type="ECO:0000256" key="1">
    <source>
        <dbReference type="ARBA" id="ARBA00022448"/>
    </source>
</evidence>
<keyword evidence="4" id="KW-0249">Electron transport</keyword>
<evidence type="ECO:0000256" key="3">
    <source>
        <dbReference type="ARBA" id="ARBA00022723"/>
    </source>
</evidence>
<keyword evidence="7" id="KW-0472">Membrane</keyword>
<evidence type="ECO:0000259" key="8">
    <source>
        <dbReference type="PROSITE" id="PS51379"/>
    </source>
</evidence>
<keyword evidence="2" id="KW-0004">4Fe-4S</keyword>
<dbReference type="Proteomes" id="UP000030905">
    <property type="component" value="Chromosome"/>
</dbReference>
<dbReference type="InterPro" id="IPR017896">
    <property type="entry name" value="4Fe4S_Fe-S-bd"/>
</dbReference>
<reference evidence="10 11" key="3">
    <citation type="journal article" name="Genome Announc.">
        <title>Improved Draft Genome Sequence of Clostridium pasteurianum Strain ATCC 6013 (DSM 525) Using a Hybrid Next-Generation Sequencing Approach.</title>
        <authorList>
            <person name="Pyne M.E."/>
            <person name="Utturkar S."/>
            <person name="Brown S.D."/>
            <person name="Moo-Young M."/>
            <person name="Chung D.A."/>
            <person name="Chou C.P."/>
        </authorList>
    </citation>
    <scope>NUCLEOTIDE SEQUENCE [LARGE SCALE GENOMIC DNA]</scope>
    <source>
        <strain evidence="10 11">ATCC 6013</strain>
    </source>
</reference>
<keyword evidence="12" id="KW-1185">Reference proteome</keyword>
<gene>
    <name evidence="9" type="ORF">CLPA_c33750</name>
    <name evidence="10" type="ORF">CP6013_03805</name>
</gene>
<keyword evidence="6" id="KW-0411">Iron-sulfur</keyword>
<organism evidence="9 12">
    <name type="scientific">Clostridium pasteurianum DSM 525 = ATCC 6013</name>
    <dbReference type="NCBI Taxonomy" id="1262449"/>
    <lineage>
        <taxon>Bacteria</taxon>
        <taxon>Bacillati</taxon>
        <taxon>Bacillota</taxon>
        <taxon>Clostridia</taxon>
        <taxon>Eubacteriales</taxon>
        <taxon>Clostridiaceae</taxon>
        <taxon>Clostridium</taxon>
    </lineage>
</organism>
<dbReference type="KEGG" id="cpae:CPAST_c33750"/>
<dbReference type="AlphaFoldDB" id="A0A0H3J5Z6"/>
<evidence type="ECO:0000313" key="10">
    <source>
        <dbReference type="EMBL" id="KRU14546.1"/>
    </source>
</evidence>
<evidence type="ECO:0000313" key="12">
    <source>
        <dbReference type="Proteomes" id="UP000030905"/>
    </source>
</evidence>
<dbReference type="KEGG" id="cpat:CLPA_c33750"/>
<evidence type="ECO:0000256" key="2">
    <source>
        <dbReference type="ARBA" id="ARBA00022485"/>
    </source>
</evidence>
<protein>
    <submittedName>
        <fullName evidence="10">4Fe-4S ferredoxin iron-sulfur binding domain-containing protein</fullName>
    </submittedName>
</protein>
<reference evidence="9 12" key="1">
    <citation type="journal article" date="2015" name="Genome Announc.">
        <title>Complete Genome Sequence of the Nitrogen-Fixing and Solvent-Producing Clostridium pasteurianum DSM 525.</title>
        <authorList>
            <person name="Poehlein A."/>
            <person name="Grosse-Honebrink A."/>
            <person name="Zhang Y."/>
            <person name="Minton N.P."/>
            <person name="Daniel R."/>
        </authorList>
    </citation>
    <scope>NUCLEOTIDE SEQUENCE [LARGE SCALE GENOMIC DNA]</scope>
    <source>
        <strain evidence="9">DSM 525</strain>
        <strain evidence="12">DSM 525 / ATCC 6013</strain>
    </source>
</reference>
<dbReference type="GO" id="GO:0005886">
    <property type="term" value="C:plasma membrane"/>
    <property type="evidence" value="ECO:0007669"/>
    <property type="project" value="TreeGrafter"/>
</dbReference>
<name>A0A0H3J5Z6_CLOPA</name>
<dbReference type="Pfam" id="PF13187">
    <property type="entry name" value="Fer4_9"/>
    <property type="match status" value="1"/>
</dbReference>
<sequence length="302" mass="33749">MIEIKRSNKFLIKRGLWYLLGIILFYAPFALYEKLLGKLIPNAANSPDIHSICLRIPLLYLFTGKGIQFMSVVFITVVLFFILTFFFGAFYCGRLCAAGAFTEYLSRLVPEKFKINWYNTINPIPIRYGFLAGYLITPFLAGSIACAFCNLSFLQRLMNGGFWGNFGFLGSTTIVTGFLWLFVFGIFTKGGRGYCNFMCPVGAIQGIVQSISSKFGFTFKLKLSREKCVSCGSCVKTCPMGSLQKKNGEITYEILNCITCRQCEATCPKNAISYGIGDSGWRSGNINDSDTLTPEIRRVVNE</sequence>
<dbReference type="SUPFAM" id="SSF54862">
    <property type="entry name" value="4Fe-4S ferredoxins"/>
    <property type="match status" value="1"/>
</dbReference>
<dbReference type="InterPro" id="IPR051684">
    <property type="entry name" value="Electron_Trans/Redox"/>
</dbReference>
<dbReference type="Proteomes" id="UP000028042">
    <property type="component" value="Unassembled WGS sequence"/>
</dbReference>
<dbReference type="Gene3D" id="3.30.70.20">
    <property type="match status" value="1"/>
</dbReference>
<dbReference type="PROSITE" id="PS00198">
    <property type="entry name" value="4FE4S_FER_1"/>
    <property type="match status" value="1"/>
</dbReference>
<feature type="domain" description="4Fe-4S ferredoxin-type" evidence="8">
    <location>
        <begin position="249"/>
        <end position="277"/>
    </location>
</feature>
<feature type="transmembrane region" description="Helical" evidence="7">
    <location>
        <begin position="166"/>
        <end position="188"/>
    </location>
</feature>
<keyword evidence="7" id="KW-1133">Transmembrane helix</keyword>
<evidence type="ECO:0000256" key="7">
    <source>
        <dbReference type="SAM" id="Phobius"/>
    </source>
</evidence>
<reference evidence="10" key="2">
    <citation type="submission" date="2015-10" db="EMBL/GenBank/DDBJ databases">
        <title>Improved Draft Genome Sequence of Clostridium pasteurianum Strain ATCC 6013 (DSM 525) Using a Hybrid Next-Generation Sequencing Approach.</title>
        <authorList>
            <person name="Pyne M.E."/>
            <person name="Utturkar S.M."/>
            <person name="Brown S.D."/>
            <person name="Moo-Young M."/>
            <person name="Chung D.A."/>
            <person name="Chou P.C."/>
        </authorList>
    </citation>
    <scope>NUCLEOTIDE SEQUENCE</scope>
    <source>
        <strain evidence="10">ATCC 6013</strain>
    </source>
</reference>
<feature type="transmembrane region" description="Helical" evidence="7">
    <location>
        <begin position="67"/>
        <end position="91"/>
    </location>
</feature>
<accession>A0A0H3J5Z6</accession>
<dbReference type="eggNOG" id="COG0348">
    <property type="taxonomic scope" value="Bacteria"/>
</dbReference>
<dbReference type="PROSITE" id="PS51379">
    <property type="entry name" value="4FE4S_FER_2"/>
    <property type="match status" value="2"/>
</dbReference>
<evidence type="ECO:0000256" key="4">
    <source>
        <dbReference type="ARBA" id="ARBA00022982"/>
    </source>
</evidence>
<evidence type="ECO:0000256" key="6">
    <source>
        <dbReference type="ARBA" id="ARBA00023014"/>
    </source>
</evidence>
<dbReference type="InterPro" id="IPR017900">
    <property type="entry name" value="4Fe4S_Fe_S_CS"/>
</dbReference>
<dbReference type="RefSeq" id="WP_003446450.1">
    <property type="nucleotide sequence ID" value="NZ_ANZB01000011.1"/>
</dbReference>
<dbReference type="GeneID" id="93075479"/>
<dbReference type="EMBL" id="JPGY02000001">
    <property type="protein sequence ID" value="KRU14546.1"/>
    <property type="molecule type" value="Genomic_DNA"/>
</dbReference>
<proteinExistence type="predicted"/>
<dbReference type="PANTHER" id="PTHR30176:SF3">
    <property type="entry name" value="FERREDOXIN-TYPE PROTEIN NAPH"/>
    <property type="match status" value="1"/>
</dbReference>
<feature type="transmembrane region" description="Helical" evidence="7">
    <location>
        <begin position="131"/>
        <end position="154"/>
    </location>
</feature>
<dbReference type="PATRIC" id="fig|1262449.3.peg.2983"/>
<keyword evidence="1" id="KW-0813">Transport</keyword>
<evidence type="ECO:0000313" key="11">
    <source>
        <dbReference type="Proteomes" id="UP000028042"/>
    </source>
</evidence>
<feature type="transmembrane region" description="Helical" evidence="7">
    <location>
        <begin position="15"/>
        <end position="32"/>
    </location>
</feature>
<dbReference type="PANTHER" id="PTHR30176">
    <property type="entry name" value="FERREDOXIN-TYPE PROTEIN NAPH"/>
    <property type="match status" value="1"/>
</dbReference>
<dbReference type="Pfam" id="PF12801">
    <property type="entry name" value="Fer4_5"/>
    <property type="match status" value="2"/>
</dbReference>
<dbReference type="GO" id="GO:0046872">
    <property type="term" value="F:metal ion binding"/>
    <property type="evidence" value="ECO:0007669"/>
    <property type="project" value="UniProtKB-KW"/>
</dbReference>